<feature type="binding site" evidence="3">
    <location>
        <position position="13"/>
    </location>
    <ligand>
        <name>substrate</name>
    </ligand>
</feature>
<comment type="pathway">
    <text evidence="3">Amino-acid biosynthesis; L-lysine biosynthesis via DAP pathway; DL-2,6-diaminopimelate from LL-2,6-diaminopimelate: step 1/1.</text>
</comment>
<accession>A0ABX3A227</accession>
<comment type="subunit">
    <text evidence="3">Homodimer.</text>
</comment>
<evidence type="ECO:0000313" key="5">
    <source>
        <dbReference type="EMBL" id="ODN42917.1"/>
    </source>
</evidence>
<feature type="active site" description="Proton donor" evidence="3">
    <location>
        <position position="75"/>
    </location>
</feature>
<dbReference type="NCBIfam" id="TIGR00652">
    <property type="entry name" value="DapF"/>
    <property type="match status" value="1"/>
</dbReference>
<dbReference type="PANTHER" id="PTHR31689">
    <property type="entry name" value="DIAMINOPIMELATE EPIMERASE, CHLOROPLASTIC"/>
    <property type="match status" value="1"/>
</dbReference>
<keyword evidence="2 3" id="KW-0413">Isomerase</keyword>
<dbReference type="RefSeq" id="WP_069312713.1">
    <property type="nucleotide sequence ID" value="NZ_MDTU01000001.1"/>
</dbReference>
<feature type="binding site" evidence="3">
    <location>
        <position position="66"/>
    </location>
    <ligand>
        <name>substrate</name>
    </ligand>
</feature>
<dbReference type="Proteomes" id="UP000094329">
    <property type="component" value="Unassembled WGS sequence"/>
</dbReference>
<proteinExistence type="inferred from homology"/>
<dbReference type="Pfam" id="PF01678">
    <property type="entry name" value="DAP_epimerase"/>
    <property type="match status" value="2"/>
</dbReference>
<keyword evidence="3" id="KW-0028">Amino-acid biosynthesis</keyword>
<feature type="binding site" evidence="3">
    <location>
        <begin position="220"/>
        <end position="221"/>
    </location>
    <ligand>
        <name>substrate</name>
    </ligand>
</feature>
<feature type="site" description="Could be important to modulate the pK values of the two catalytic cysteine residues" evidence="3">
    <location>
        <position position="161"/>
    </location>
</feature>
<dbReference type="PANTHER" id="PTHR31689:SF0">
    <property type="entry name" value="DIAMINOPIMELATE EPIMERASE"/>
    <property type="match status" value="1"/>
</dbReference>
<sequence>MKLKFTKMHGLGNDFIVLDAIHQDIKLNTSQLRKLSDRKRGIGCDQILIVAPAQSADHDFYYRIFNANGKEVGQCGNGARCLMRFIHEQGFSHKNTIKVRTQNSVLELTQLSSNNIELKMPPPSFDPRKIPCQATEQRESYHIDTEYGSIQCYALSVGNPHAVLHVTDIHNAPVTELGKALEKHTFFPEKANINFVEKISRNQLIVRTFERGVGETLACGSGCCASMAALRLRDEVDESVNIKLAHGNLTVRWQGKENPLYLAGPATTVFNGEVAL</sequence>
<comment type="similarity">
    <text evidence="1 3">Belongs to the diaminopimelate epimerase family.</text>
</comment>
<organism evidence="5 6">
    <name type="scientific">Piscirickettsia litoralis</name>
    <dbReference type="NCBI Taxonomy" id="1891921"/>
    <lineage>
        <taxon>Bacteria</taxon>
        <taxon>Pseudomonadati</taxon>
        <taxon>Pseudomonadota</taxon>
        <taxon>Gammaproteobacteria</taxon>
        <taxon>Thiotrichales</taxon>
        <taxon>Piscirickettsiaceae</taxon>
        <taxon>Piscirickettsia</taxon>
    </lineage>
</organism>
<evidence type="ECO:0000256" key="3">
    <source>
        <dbReference type="HAMAP-Rule" id="MF_00197"/>
    </source>
</evidence>
<feature type="binding site" evidence="3">
    <location>
        <position position="192"/>
    </location>
    <ligand>
        <name>substrate</name>
    </ligand>
</feature>
<evidence type="ECO:0000256" key="2">
    <source>
        <dbReference type="ARBA" id="ARBA00023235"/>
    </source>
</evidence>
<evidence type="ECO:0000256" key="4">
    <source>
        <dbReference type="NCBIfam" id="TIGR00652"/>
    </source>
</evidence>
<keyword evidence="6" id="KW-1185">Reference proteome</keyword>
<evidence type="ECO:0000313" key="6">
    <source>
        <dbReference type="Proteomes" id="UP000094329"/>
    </source>
</evidence>
<dbReference type="InterPro" id="IPR001653">
    <property type="entry name" value="DAP_epimerase_DapF"/>
</dbReference>
<feature type="site" description="Important for dimerization" evidence="3">
    <location>
        <position position="270"/>
    </location>
</feature>
<keyword evidence="3" id="KW-0963">Cytoplasm</keyword>
<protein>
    <recommendedName>
        <fullName evidence="3 4">Diaminopimelate epimerase</fullName>
        <shortName evidence="3">DAP epimerase</shortName>
        <ecNumber evidence="3 4">5.1.1.7</ecNumber>
    </recommendedName>
    <alternativeName>
        <fullName evidence="3">PLP-independent amino acid racemase</fullName>
    </alternativeName>
</protein>
<feature type="binding site" evidence="3">
    <location>
        <begin position="76"/>
        <end position="77"/>
    </location>
    <ligand>
        <name>substrate</name>
    </ligand>
</feature>
<name>A0ABX3A227_9GAMM</name>
<feature type="active site" description="Proton acceptor" evidence="3">
    <location>
        <position position="219"/>
    </location>
</feature>
<feature type="site" description="Could be important to modulate the pK values of the two catalytic cysteine residues" evidence="3">
    <location>
        <position position="210"/>
    </location>
</feature>
<reference evidence="5 6" key="1">
    <citation type="submission" date="2016-08" db="EMBL/GenBank/DDBJ databases">
        <title>Draft genome sequence of Candidatus Piscirickettsia litoralis, from seawater.</title>
        <authorList>
            <person name="Wan X."/>
            <person name="Lee A.J."/>
            <person name="Hou S."/>
            <person name="Donachie S.P."/>
        </authorList>
    </citation>
    <scope>NUCLEOTIDE SEQUENCE [LARGE SCALE GENOMIC DNA]</scope>
    <source>
        <strain evidence="5 6">Y2</strain>
    </source>
</reference>
<dbReference type="Gene3D" id="3.10.310.10">
    <property type="entry name" value="Diaminopimelate Epimerase, Chain A, domain 1"/>
    <property type="match status" value="2"/>
</dbReference>
<dbReference type="EC" id="5.1.1.7" evidence="3 4"/>
<dbReference type="HAMAP" id="MF_00197">
    <property type="entry name" value="DAP_epimerase"/>
    <property type="match status" value="1"/>
</dbReference>
<comment type="function">
    <text evidence="3">Catalyzes the stereoinversion of LL-2,6-diaminopimelate (L,L-DAP) to meso-diaminopimelate (meso-DAP), a precursor of L-lysine and an essential component of the bacterial peptidoglycan.</text>
</comment>
<evidence type="ECO:0000256" key="1">
    <source>
        <dbReference type="ARBA" id="ARBA00010219"/>
    </source>
</evidence>
<feature type="binding site" evidence="3">
    <location>
        <begin position="210"/>
        <end position="211"/>
    </location>
    <ligand>
        <name>substrate</name>
    </ligand>
</feature>
<gene>
    <name evidence="3" type="primary">dapF</name>
    <name evidence="5" type="ORF">BGC07_08255</name>
</gene>
<comment type="caution">
    <text evidence="5">The sequence shown here is derived from an EMBL/GenBank/DDBJ whole genome shotgun (WGS) entry which is preliminary data.</text>
</comment>
<feature type="binding site" evidence="3">
    <location>
        <position position="159"/>
    </location>
    <ligand>
        <name>substrate</name>
    </ligand>
</feature>
<dbReference type="SUPFAM" id="SSF54506">
    <property type="entry name" value="Diaminopimelate epimerase-like"/>
    <property type="match status" value="2"/>
</dbReference>
<feature type="binding site" evidence="3">
    <location>
        <position position="46"/>
    </location>
    <ligand>
        <name>substrate</name>
    </ligand>
</feature>
<dbReference type="EMBL" id="MDTU01000001">
    <property type="protein sequence ID" value="ODN42917.1"/>
    <property type="molecule type" value="Genomic_DNA"/>
</dbReference>
<keyword evidence="3" id="KW-0457">Lysine biosynthesis</keyword>
<comment type="subcellular location">
    <subcellularLocation>
        <location evidence="3">Cytoplasm</location>
    </subcellularLocation>
</comment>
<comment type="catalytic activity">
    <reaction evidence="3">
        <text>(2S,6S)-2,6-diaminopimelate = meso-2,6-diaminopimelate</text>
        <dbReference type="Rhea" id="RHEA:15393"/>
        <dbReference type="ChEBI" id="CHEBI:57609"/>
        <dbReference type="ChEBI" id="CHEBI:57791"/>
        <dbReference type="EC" id="5.1.1.7"/>
    </reaction>
</comment>